<keyword evidence="12" id="KW-0067">ATP-binding</keyword>
<evidence type="ECO:0000256" key="18">
    <source>
        <dbReference type="ARBA" id="ARBA00048679"/>
    </source>
</evidence>
<dbReference type="InterPro" id="IPR021720">
    <property type="entry name" value="Malectin_dom"/>
</dbReference>
<dbReference type="FunFam" id="3.30.200.20:FF:000217">
    <property type="entry name" value="probable LRR receptor-like serine/threonine-protein kinase At1g53430"/>
    <property type="match status" value="1"/>
</dbReference>
<evidence type="ECO:0000256" key="1">
    <source>
        <dbReference type="ARBA" id="ARBA00004479"/>
    </source>
</evidence>
<evidence type="ECO:0000259" key="21">
    <source>
        <dbReference type="PROSITE" id="PS50011"/>
    </source>
</evidence>
<evidence type="ECO:0000256" key="8">
    <source>
        <dbReference type="ARBA" id="ARBA00022729"/>
    </source>
</evidence>
<evidence type="ECO:0000256" key="17">
    <source>
        <dbReference type="ARBA" id="ARBA00047899"/>
    </source>
</evidence>
<proteinExistence type="predicted"/>
<protein>
    <recommendedName>
        <fullName evidence="2">non-specific serine/threonine protein kinase</fullName>
        <ecNumber evidence="2">2.7.11.1</ecNumber>
    </recommendedName>
</protein>
<keyword evidence="9" id="KW-0677">Repeat</keyword>
<sequence length="1081" mass="120378">MSFCSLQSLAKYSTSSLNFSSLSLICLRNQIFLGSPYCNTVVSACLTSCYWLPTFPEAKLVQEEVDALEEIARTLGSKYWKFNADTCEIEMAGVTQVPPKNAEQRIDCECNNGNNTDCHVTRMELKRYNLPGVLPTQLIKLPRLQVVDFAYNYLNGTLPREWASMQLTSISVLVNRLSGEIPKELGNITTLTTLSLEANQFFGTIPPDLGKLINLQALGLSSNHLSGNLPVSFAGLINLTDFRINDNNFSGTIPIFIQNWKKLKRLEMHASGLEGPIPSNISLLNNLVVLRISDLNGPTQDFPMLSNMTGMIKLTLRNCNISGKLPAYLWTMKSLEALDVSFNKLVGKIPDTISADRLRFIFLTGNLLSGDVPDSILKDGSNVDLSYNNFELQGPEQPACQENMNLNLNLFHSSLMGNSSRRILPCKGTFSCPKYSNCLHVNSGGKDVNIKEDKTTFSYEGDGQEEGGAAKYFVNEQSFWGFSSSGDFMDDNDYQNTRYTLSMQSSTLPVLYSTARISPVSLTYFHYCLENGNYTVNLHFAEIQFTNDLTYKSLGRRIFDIYVQEILVWEKFNIEDEVGSAQKPLVRQVLNVSATNNMLEIRFYFAGKGTTRIPDRGVYGPIISAISVFSDLKPCSRGKKMGTVYAVAGAVVASCLITIILGILWWKGYLPGKWCQKKDAEGLNFPNRTFSLKQIRAATDDFDPSNKIGEGGFGPVYKGQLPDGTVIAVKQLSSKSRQGNREFLNEMGIISCLQHPNLVKLHGCCIESDQLLLVYEYMENNSLARALFGHEINQPNLDWPSRLKICVGIARGLAFLHEESRFKIVHRDIKATNVLLDGDLNPKISDFGLARLDEEEKSHISTRVAGTIGYMAPEYALWGYLTYKADVYSFGVVALEIVSGKNNNNYMPSDNNCVCLLDWACHLQQSGSFMELVDETLKSEVNMKEAEIMVKVALLCTNASPTLRPTMSEAVSMLEGRLAVPDTVPVLPYTDDLRFKAMRELRQHEQRHGFSGSQTQRSNTVQMLSSSSKSENASYEIGSDPKLQRHSFSGSQTQRSNTVQMLSSSSKSENASYEIVSEPKL</sequence>
<dbReference type="Pfam" id="PF11721">
    <property type="entry name" value="Malectin"/>
    <property type="match status" value="1"/>
</dbReference>
<keyword evidence="8" id="KW-0732">Signal</keyword>
<dbReference type="EC" id="2.7.11.1" evidence="2"/>
<dbReference type="KEGG" id="peu:105114716"/>
<reference evidence="23" key="1">
    <citation type="submission" date="2025-08" db="UniProtKB">
        <authorList>
            <consortium name="RefSeq"/>
        </authorList>
    </citation>
    <scope>IDENTIFICATION</scope>
</reference>
<dbReference type="Gene3D" id="3.80.10.10">
    <property type="entry name" value="Ribonuclease Inhibitor"/>
    <property type="match status" value="3"/>
</dbReference>
<gene>
    <name evidence="23" type="primary">LOC105114716</name>
</gene>
<dbReference type="AlphaFoldDB" id="A0AAJ6X8J0"/>
<evidence type="ECO:0000256" key="10">
    <source>
        <dbReference type="ARBA" id="ARBA00022741"/>
    </source>
</evidence>
<dbReference type="SUPFAM" id="SSF56112">
    <property type="entry name" value="Protein kinase-like (PK-like)"/>
    <property type="match status" value="1"/>
</dbReference>
<evidence type="ECO:0000256" key="6">
    <source>
        <dbReference type="ARBA" id="ARBA00022679"/>
    </source>
</evidence>
<dbReference type="CDD" id="cd14066">
    <property type="entry name" value="STKc_IRAK"/>
    <property type="match status" value="1"/>
</dbReference>
<dbReference type="FunFam" id="3.80.10.10:FF:000452">
    <property type="entry name" value="Probable LRR receptor-like serine/threonine-protein kinase RFK1"/>
    <property type="match status" value="1"/>
</dbReference>
<evidence type="ECO:0000256" key="15">
    <source>
        <dbReference type="ARBA" id="ARBA00023170"/>
    </source>
</evidence>
<dbReference type="InterPro" id="IPR011009">
    <property type="entry name" value="Kinase-like_dom_sf"/>
</dbReference>
<dbReference type="InterPro" id="IPR001611">
    <property type="entry name" value="Leu-rich_rpt"/>
</dbReference>
<dbReference type="InterPro" id="IPR051824">
    <property type="entry name" value="LRR_Rcpt-Like_S/T_Kinase"/>
</dbReference>
<dbReference type="Pfam" id="PF00560">
    <property type="entry name" value="LRR_1"/>
    <property type="match status" value="3"/>
</dbReference>
<dbReference type="InterPro" id="IPR001245">
    <property type="entry name" value="Ser-Thr/Tyr_kinase_cat_dom"/>
</dbReference>
<keyword evidence="16" id="KW-0325">Glycoprotein</keyword>
<evidence type="ECO:0000256" key="16">
    <source>
        <dbReference type="ARBA" id="ARBA00023180"/>
    </source>
</evidence>
<dbReference type="RefSeq" id="XP_011009658.1">
    <property type="nucleotide sequence ID" value="XM_011011356.1"/>
</dbReference>
<comment type="subcellular location">
    <subcellularLocation>
        <location evidence="1">Membrane</location>
        <topology evidence="1">Single-pass type I membrane protein</topology>
    </subcellularLocation>
</comment>
<evidence type="ECO:0000256" key="5">
    <source>
        <dbReference type="ARBA" id="ARBA00022614"/>
    </source>
</evidence>
<feature type="domain" description="Protein kinase" evidence="21">
    <location>
        <begin position="702"/>
        <end position="978"/>
    </location>
</feature>
<feature type="transmembrane region" description="Helical" evidence="20">
    <location>
        <begin position="644"/>
        <end position="666"/>
    </location>
</feature>
<comment type="catalytic activity">
    <reaction evidence="18">
        <text>L-seryl-[protein] + ATP = O-phospho-L-seryl-[protein] + ADP + H(+)</text>
        <dbReference type="Rhea" id="RHEA:17989"/>
        <dbReference type="Rhea" id="RHEA-COMP:9863"/>
        <dbReference type="Rhea" id="RHEA-COMP:11604"/>
        <dbReference type="ChEBI" id="CHEBI:15378"/>
        <dbReference type="ChEBI" id="CHEBI:29999"/>
        <dbReference type="ChEBI" id="CHEBI:30616"/>
        <dbReference type="ChEBI" id="CHEBI:83421"/>
        <dbReference type="ChEBI" id="CHEBI:456216"/>
        <dbReference type="EC" id="2.7.11.1"/>
    </reaction>
</comment>
<dbReference type="InterPro" id="IPR000719">
    <property type="entry name" value="Prot_kinase_dom"/>
</dbReference>
<dbReference type="Gene3D" id="3.30.200.20">
    <property type="entry name" value="Phosphorylase Kinase, domain 1"/>
    <property type="match status" value="1"/>
</dbReference>
<evidence type="ECO:0000256" key="9">
    <source>
        <dbReference type="ARBA" id="ARBA00022737"/>
    </source>
</evidence>
<dbReference type="SMART" id="SM00220">
    <property type="entry name" value="S_TKc"/>
    <property type="match status" value="1"/>
</dbReference>
<keyword evidence="6" id="KW-0808">Transferase</keyword>
<evidence type="ECO:0000256" key="20">
    <source>
        <dbReference type="SAM" id="Phobius"/>
    </source>
</evidence>
<evidence type="ECO:0000256" key="4">
    <source>
        <dbReference type="ARBA" id="ARBA00022553"/>
    </source>
</evidence>
<evidence type="ECO:0000256" key="14">
    <source>
        <dbReference type="ARBA" id="ARBA00023136"/>
    </source>
</evidence>
<evidence type="ECO:0000256" key="7">
    <source>
        <dbReference type="ARBA" id="ARBA00022692"/>
    </source>
</evidence>
<dbReference type="GeneID" id="105114716"/>
<keyword evidence="4" id="KW-0597">Phosphoprotein</keyword>
<evidence type="ECO:0000256" key="3">
    <source>
        <dbReference type="ARBA" id="ARBA00022527"/>
    </source>
</evidence>
<dbReference type="GO" id="GO:0005524">
    <property type="term" value="F:ATP binding"/>
    <property type="evidence" value="ECO:0007669"/>
    <property type="project" value="UniProtKB-KW"/>
</dbReference>
<name>A0AAJ6X8J0_POPEU</name>
<dbReference type="PANTHER" id="PTHR48006">
    <property type="entry name" value="LEUCINE-RICH REPEAT-CONTAINING PROTEIN DDB_G0281931-RELATED"/>
    <property type="match status" value="1"/>
</dbReference>
<dbReference type="FunFam" id="2.60.120.430:FF:000004">
    <property type="entry name" value="Putative leucine-rich repeat receptor-like serine/threonine-protein kinase"/>
    <property type="match status" value="1"/>
</dbReference>
<dbReference type="PROSITE" id="PS00108">
    <property type="entry name" value="PROTEIN_KINASE_ST"/>
    <property type="match status" value="1"/>
</dbReference>
<evidence type="ECO:0000313" key="23">
    <source>
        <dbReference type="RefSeq" id="XP_011009658.1"/>
    </source>
</evidence>
<evidence type="ECO:0000313" key="22">
    <source>
        <dbReference type="Proteomes" id="UP000694918"/>
    </source>
</evidence>
<keyword evidence="14 20" id="KW-0472">Membrane</keyword>
<dbReference type="FunFam" id="1.10.510.10:FF:000044">
    <property type="entry name" value="Putative LRR receptor-like serine/threonine-protein kinase"/>
    <property type="match status" value="1"/>
</dbReference>
<accession>A0AAJ6X8J0</accession>
<organism evidence="22 23">
    <name type="scientific">Populus euphratica</name>
    <name type="common">Euphrates poplar</name>
    <dbReference type="NCBI Taxonomy" id="75702"/>
    <lineage>
        <taxon>Eukaryota</taxon>
        <taxon>Viridiplantae</taxon>
        <taxon>Streptophyta</taxon>
        <taxon>Embryophyta</taxon>
        <taxon>Tracheophyta</taxon>
        <taxon>Spermatophyta</taxon>
        <taxon>Magnoliopsida</taxon>
        <taxon>eudicotyledons</taxon>
        <taxon>Gunneridae</taxon>
        <taxon>Pentapetalae</taxon>
        <taxon>rosids</taxon>
        <taxon>fabids</taxon>
        <taxon>Malpighiales</taxon>
        <taxon>Salicaceae</taxon>
        <taxon>Saliceae</taxon>
        <taxon>Populus</taxon>
    </lineage>
</organism>
<feature type="region of interest" description="Disordered" evidence="19">
    <location>
        <begin position="1004"/>
        <end position="1081"/>
    </location>
</feature>
<evidence type="ECO:0000256" key="13">
    <source>
        <dbReference type="ARBA" id="ARBA00022989"/>
    </source>
</evidence>
<dbReference type="FunFam" id="3.80.10.10:FF:000433">
    <property type="entry name" value="Putative LRR receptor-like serine/threonine-protein kinase isoform A"/>
    <property type="match status" value="1"/>
</dbReference>
<keyword evidence="3" id="KW-0723">Serine/threonine-protein kinase</keyword>
<evidence type="ECO:0000256" key="2">
    <source>
        <dbReference type="ARBA" id="ARBA00012513"/>
    </source>
</evidence>
<dbReference type="Gene3D" id="1.10.510.10">
    <property type="entry name" value="Transferase(Phosphotransferase) domain 1"/>
    <property type="match status" value="1"/>
</dbReference>
<dbReference type="SUPFAM" id="SSF52058">
    <property type="entry name" value="L domain-like"/>
    <property type="match status" value="1"/>
</dbReference>
<keyword evidence="5" id="KW-0433">Leucine-rich repeat</keyword>
<dbReference type="PANTHER" id="PTHR48006:SF72">
    <property type="entry name" value="LRR RECEPTOR-LIKE SERINE_THREONINE-PROTEIN KINASE RFK1-RELATED"/>
    <property type="match status" value="1"/>
</dbReference>
<dbReference type="GO" id="GO:0016020">
    <property type="term" value="C:membrane"/>
    <property type="evidence" value="ECO:0007669"/>
    <property type="project" value="UniProtKB-SubCell"/>
</dbReference>
<dbReference type="Gene3D" id="2.60.120.430">
    <property type="entry name" value="Galactose-binding lectin"/>
    <property type="match status" value="1"/>
</dbReference>
<dbReference type="Proteomes" id="UP000694918">
    <property type="component" value="Unplaced"/>
</dbReference>
<dbReference type="Pfam" id="PF07714">
    <property type="entry name" value="PK_Tyr_Ser-Thr"/>
    <property type="match status" value="1"/>
</dbReference>
<dbReference type="InterPro" id="IPR032675">
    <property type="entry name" value="LRR_dom_sf"/>
</dbReference>
<keyword evidence="22" id="KW-1185">Reference proteome</keyword>
<keyword evidence="10" id="KW-0547">Nucleotide-binding</keyword>
<keyword evidence="13 20" id="KW-1133">Transmembrane helix</keyword>
<keyword evidence="11" id="KW-0418">Kinase</keyword>
<dbReference type="GO" id="GO:0004674">
    <property type="term" value="F:protein serine/threonine kinase activity"/>
    <property type="evidence" value="ECO:0007669"/>
    <property type="project" value="UniProtKB-KW"/>
</dbReference>
<dbReference type="FunFam" id="3.80.10.10:FF:000874">
    <property type="entry name" value="Probable LRR receptor-like serine/threonine-protein kinase RFK1"/>
    <property type="match status" value="1"/>
</dbReference>
<evidence type="ECO:0000256" key="12">
    <source>
        <dbReference type="ARBA" id="ARBA00022840"/>
    </source>
</evidence>
<evidence type="ECO:0000256" key="19">
    <source>
        <dbReference type="SAM" id="MobiDB-lite"/>
    </source>
</evidence>
<keyword evidence="7 20" id="KW-0812">Transmembrane</keyword>
<comment type="catalytic activity">
    <reaction evidence="17">
        <text>L-threonyl-[protein] + ATP = O-phospho-L-threonyl-[protein] + ADP + H(+)</text>
        <dbReference type="Rhea" id="RHEA:46608"/>
        <dbReference type="Rhea" id="RHEA-COMP:11060"/>
        <dbReference type="Rhea" id="RHEA-COMP:11605"/>
        <dbReference type="ChEBI" id="CHEBI:15378"/>
        <dbReference type="ChEBI" id="CHEBI:30013"/>
        <dbReference type="ChEBI" id="CHEBI:30616"/>
        <dbReference type="ChEBI" id="CHEBI:61977"/>
        <dbReference type="ChEBI" id="CHEBI:456216"/>
        <dbReference type="EC" id="2.7.11.1"/>
    </reaction>
</comment>
<evidence type="ECO:0000256" key="11">
    <source>
        <dbReference type="ARBA" id="ARBA00022777"/>
    </source>
</evidence>
<dbReference type="InterPro" id="IPR008271">
    <property type="entry name" value="Ser/Thr_kinase_AS"/>
</dbReference>
<keyword evidence="15" id="KW-0675">Receptor</keyword>
<feature type="compositionally biased region" description="Polar residues" evidence="19">
    <location>
        <begin position="1011"/>
        <end position="1024"/>
    </location>
</feature>
<dbReference type="PROSITE" id="PS50011">
    <property type="entry name" value="PROTEIN_KINASE_DOM"/>
    <property type="match status" value="1"/>
</dbReference>
<feature type="compositionally biased region" description="Polar residues" evidence="19">
    <location>
        <begin position="1046"/>
        <end position="1062"/>
    </location>
</feature>